<gene>
    <name evidence="1" type="ORF">LCMAC201_04700</name>
</gene>
<dbReference type="EMBL" id="MK500358">
    <property type="protein sequence ID" value="QBK87557.1"/>
    <property type="molecule type" value="Genomic_DNA"/>
</dbReference>
<name>A0A481YXH8_9VIRU</name>
<reference evidence="1" key="1">
    <citation type="journal article" date="2019" name="MBio">
        <title>Virus Genomes from Deep Sea Sediments Expand the Ocean Megavirome and Support Independent Origins of Viral Gigantism.</title>
        <authorList>
            <person name="Backstrom D."/>
            <person name="Yutin N."/>
            <person name="Jorgensen S.L."/>
            <person name="Dharamshi J."/>
            <person name="Homa F."/>
            <person name="Zaremba-Niedwiedzka K."/>
            <person name="Spang A."/>
            <person name="Wolf Y.I."/>
            <person name="Koonin E.V."/>
            <person name="Ettema T.J."/>
        </authorList>
    </citation>
    <scope>NUCLEOTIDE SEQUENCE</scope>
</reference>
<protein>
    <submittedName>
        <fullName evidence="1">Uncharacterized protein</fullName>
    </submittedName>
</protein>
<accession>A0A481YXH8</accession>
<sequence>MTETFTIKDDLFNNGCLGFSTDNENHDDNVLNLISTGKYTSKDKNREYTLAELIENSGEIFTTELNKFFITKDGGTEITISRDNLMDIEVYYKKNPDIRFFYGFCFIGIACSTRKLETIRDIIKLKDQLIENDMLPKTCKLFFIEYDTTDTSPVLGIEILHNCCT</sequence>
<evidence type="ECO:0000313" key="1">
    <source>
        <dbReference type="EMBL" id="QBK87557.1"/>
    </source>
</evidence>
<organism evidence="1">
    <name type="scientific">Marseillevirus LCMAC201</name>
    <dbReference type="NCBI Taxonomy" id="2506605"/>
    <lineage>
        <taxon>Viruses</taxon>
        <taxon>Varidnaviria</taxon>
        <taxon>Bamfordvirae</taxon>
        <taxon>Nucleocytoviricota</taxon>
        <taxon>Megaviricetes</taxon>
        <taxon>Pimascovirales</taxon>
        <taxon>Pimascovirales incertae sedis</taxon>
        <taxon>Marseilleviridae</taxon>
    </lineage>
</organism>
<proteinExistence type="predicted"/>